<dbReference type="AlphaFoldDB" id="A0A2T4VWV9"/>
<sequence length="158" mass="17593">MSDKKSSFELPFSEKITKNYGKEFFSVSTILSGGAEYMSRRQKRKSEIQALGEKKSFLEEQSLLSSKEFSSVSQEHIAGLQSSLASSGTSMTEGTSFLLLSQSLDQSIRQREAVLHKNDALQKKLQERQDDLNWIGHDFIDVAEVAGSVITKLLIGLL</sequence>
<organism evidence="1 2">
    <name type="scientific">Candidatus Liberibacter europaeus</name>
    <dbReference type="NCBI Taxonomy" id="744859"/>
    <lineage>
        <taxon>Bacteria</taxon>
        <taxon>Pseudomonadati</taxon>
        <taxon>Pseudomonadota</taxon>
        <taxon>Alphaproteobacteria</taxon>
        <taxon>Hyphomicrobiales</taxon>
        <taxon>Rhizobiaceae</taxon>
        <taxon>Liberibacter</taxon>
    </lineage>
</organism>
<gene>
    <name evidence="1" type="ORF">C4617_04435</name>
</gene>
<evidence type="ECO:0000313" key="2">
    <source>
        <dbReference type="Proteomes" id="UP000240811"/>
    </source>
</evidence>
<dbReference type="EMBL" id="PSQJ01000005">
    <property type="protein sequence ID" value="PTL86259.1"/>
    <property type="molecule type" value="Genomic_DNA"/>
</dbReference>
<proteinExistence type="predicted"/>
<evidence type="ECO:0000313" key="1">
    <source>
        <dbReference type="EMBL" id="PTL86259.1"/>
    </source>
</evidence>
<comment type="caution">
    <text evidence="1">The sequence shown here is derived from an EMBL/GenBank/DDBJ whole genome shotgun (WGS) entry which is preliminary data.</text>
</comment>
<protein>
    <submittedName>
        <fullName evidence="1">Uncharacterized protein</fullName>
    </submittedName>
</protein>
<accession>A0A2T4VWV9</accession>
<name>A0A2T4VWV9_9HYPH</name>
<dbReference type="Proteomes" id="UP000240811">
    <property type="component" value="Unassembled WGS sequence"/>
</dbReference>
<reference evidence="2" key="1">
    <citation type="submission" date="2018-02" db="EMBL/GenBank/DDBJ databases">
        <title>Genome sequence of Candidatus Liberibacter europaeus.</title>
        <authorList>
            <person name="Frampton R.A."/>
            <person name="Thompson S.M."/>
            <person name="David C."/>
            <person name="Addison S.M."/>
            <person name="Smith G.R."/>
        </authorList>
    </citation>
    <scope>NUCLEOTIDE SEQUENCE [LARGE SCALE GENOMIC DNA]</scope>
</reference>